<proteinExistence type="predicted"/>
<accession>A0A9W9Q0Q2</accession>
<dbReference type="EMBL" id="JAPZBQ010000006">
    <property type="protein sequence ID" value="KAJ5322360.1"/>
    <property type="molecule type" value="Genomic_DNA"/>
</dbReference>
<gene>
    <name evidence="2" type="ORF">N7452_010649</name>
</gene>
<feature type="region of interest" description="Disordered" evidence="1">
    <location>
        <begin position="438"/>
        <end position="457"/>
    </location>
</feature>
<protein>
    <submittedName>
        <fullName evidence="2">Uncharacterized protein</fullName>
    </submittedName>
</protein>
<feature type="compositionally biased region" description="Low complexity" evidence="1">
    <location>
        <begin position="388"/>
        <end position="404"/>
    </location>
</feature>
<feature type="region of interest" description="Disordered" evidence="1">
    <location>
        <begin position="1"/>
        <end position="52"/>
    </location>
</feature>
<reference evidence="2" key="2">
    <citation type="journal article" date="2023" name="IMA Fungus">
        <title>Comparative genomic study of the Penicillium genus elucidates a diverse pangenome and 15 lateral gene transfer events.</title>
        <authorList>
            <person name="Petersen C."/>
            <person name="Sorensen T."/>
            <person name="Nielsen M.R."/>
            <person name="Sondergaard T.E."/>
            <person name="Sorensen J.L."/>
            <person name="Fitzpatrick D.A."/>
            <person name="Frisvad J.C."/>
            <person name="Nielsen K.L."/>
        </authorList>
    </citation>
    <scope>NUCLEOTIDE SEQUENCE</scope>
    <source>
        <strain evidence="2">IBT 35673</strain>
    </source>
</reference>
<feature type="region of interest" description="Disordered" evidence="1">
    <location>
        <begin position="555"/>
        <end position="592"/>
    </location>
</feature>
<sequence length="972" mass="108812">MPTIFSKIDPKEPEFNSSKSDEGESALSPNSSDQLKKHETGLSQSSTPSFGKLIVPRSDKELGLSIMNGQVQLEVLNWRTGGAIFVMSNQVDGAPKGGLNVTVDDFMIKMEFRIPIGFPDGMVGFMAVLQHVFYKPENLGIFEMKIGCEAVKQEVNNAKEQQCHIGWCTPWENAGCRVSWMRKKNDSMITYKFVNINKVGADEEMIMTVDEHHTVFTKISLNDPNLFGKWLAMPARIWLRTQWETRNAESDCKMFNKLSKSVVASTPEKAESKRKNKKKTQQPKEPKPTGTIPDSLPVSERPKTPDVAEESQAMTKSVQSLAIDTKSKSKKKKKIKRKSGAADTQEHVKEHNELPSQTEAAPEVQTDIVCRDVRAEREHETSVEQLTAPASLSPSNSPVLSSPQPTSPFGTARTHFSPPVSLPSSTPCSFITAAAADNSNDAGEVEDATTEQAEPGEDTSLCLTPLEEEVEGECVWPVLDSQGYLSDPETYVDYRREVLEAETPHPESRDAVRLGLFEGLQKIASPTSQPSRALLRRTLDLPELATEAVFVRPVQPTDEALDESSRTRQAAVSDKQQDRKLRDRQRRRRRAAALHPRGVLEWYAKIYPHFPIDGWNSPTMSTPETLEEETSPTAIQTGTDEALFMQAHWNLFRATIRCSKDGCSNQCSLMDGTSVVCPGCGPFSLVRYCGKQHLWEAVSDHWIRCGTLTLLHPVAVEHLPKDILMGPPMLPNIQRWDGPARHRQALWFASSRTHGDYFLFDEAADPMDVADQPASYEWLGCSSRTKLSMWFARPHEKDRFRRILAVCLFMAPEHPALVGYLYRLARDWLRGSGLSDNYVDSVLASQLSLEMGLPSDFFRFEQAERLHACETEWSGDPSPCSNPLCKSDRRPVFPYAGMSGFKELCDMLEGNFWLLRAHRTTHPAVGNMVERVCGRGFGRAPRLGRVYPRGDGWDGAGTGPMWVELPWGLDRR</sequence>
<feature type="compositionally biased region" description="Polar residues" evidence="1">
    <location>
        <begin position="312"/>
        <end position="322"/>
    </location>
</feature>
<evidence type="ECO:0000313" key="3">
    <source>
        <dbReference type="Proteomes" id="UP001147695"/>
    </source>
</evidence>
<name>A0A9W9Q0Q2_PENBR</name>
<dbReference type="Proteomes" id="UP001147695">
    <property type="component" value="Unassembled WGS sequence"/>
</dbReference>
<comment type="caution">
    <text evidence="2">The sequence shown here is derived from an EMBL/GenBank/DDBJ whole genome shotgun (WGS) entry which is preliminary data.</text>
</comment>
<organism evidence="2 3">
    <name type="scientific">Penicillium brevicompactum</name>
    <dbReference type="NCBI Taxonomy" id="5074"/>
    <lineage>
        <taxon>Eukaryota</taxon>
        <taxon>Fungi</taxon>
        <taxon>Dikarya</taxon>
        <taxon>Ascomycota</taxon>
        <taxon>Pezizomycotina</taxon>
        <taxon>Eurotiomycetes</taxon>
        <taxon>Eurotiomycetidae</taxon>
        <taxon>Eurotiales</taxon>
        <taxon>Aspergillaceae</taxon>
        <taxon>Penicillium</taxon>
    </lineage>
</organism>
<dbReference type="AlphaFoldDB" id="A0A9W9Q0Q2"/>
<feature type="compositionally biased region" description="Basic and acidic residues" evidence="1">
    <location>
        <begin position="344"/>
        <end position="353"/>
    </location>
</feature>
<feature type="compositionally biased region" description="Basic and acidic residues" evidence="1">
    <location>
        <begin position="8"/>
        <end position="22"/>
    </location>
</feature>
<evidence type="ECO:0000313" key="2">
    <source>
        <dbReference type="EMBL" id="KAJ5322360.1"/>
    </source>
</evidence>
<feature type="region of interest" description="Disordered" evidence="1">
    <location>
        <begin position="261"/>
        <end position="410"/>
    </location>
</feature>
<feature type="compositionally biased region" description="Basic residues" evidence="1">
    <location>
        <begin position="328"/>
        <end position="339"/>
    </location>
</feature>
<feature type="compositionally biased region" description="Basic and acidic residues" evidence="1">
    <location>
        <begin position="369"/>
        <end position="382"/>
    </location>
</feature>
<feature type="compositionally biased region" description="Basic residues" evidence="1">
    <location>
        <begin position="582"/>
        <end position="592"/>
    </location>
</feature>
<reference evidence="2" key="1">
    <citation type="submission" date="2022-12" db="EMBL/GenBank/DDBJ databases">
        <authorList>
            <person name="Petersen C."/>
        </authorList>
    </citation>
    <scope>NUCLEOTIDE SEQUENCE</scope>
    <source>
        <strain evidence="2">IBT 35673</strain>
    </source>
</reference>
<evidence type="ECO:0000256" key="1">
    <source>
        <dbReference type="SAM" id="MobiDB-lite"/>
    </source>
</evidence>
<feature type="compositionally biased region" description="Acidic residues" evidence="1">
    <location>
        <begin position="443"/>
        <end position="457"/>
    </location>
</feature>